<evidence type="ECO:0000313" key="6">
    <source>
        <dbReference type="Proteomes" id="UP000189795"/>
    </source>
</evidence>
<dbReference type="CDD" id="cd00338">
    <property type="entry name" value="Ser_Recombinase"/>
    <property type="match status" value="1"/>
</dbReference>
<dbReference type="PROSITE" id="PS51736">
    <property type="entry name" value="RECOMBINASES_3"/>
    <property type="match status" value="1"/>
</dbReference>
<dbReference type="InterPro" id="IPR025827">
    <property type="entry name" value="Zn_ribbon_recom_dom"/>
</dbReference>
<dbReference type="PANTHER" id="PTHR30461:SF23">
    <property type="entry name" value="DNA RECOMBINASE-RELATED"/>
    <property type="match status" value="1"/>
</dbReference>
<reference evidence="5 6" key="1">
    <citation type="submission" date="2017-03" db="EMBL/GenBank/DDBJ databases">
        <title>Antibiotic resistance of probiotic microorganisms.</title>
        <authorList>
            <person name="Sanudo A.I."/>
            <person name="Olivares M."/>
            <person name="Banuelos O."/>
        </authorList>
    </citation>
    <scope>NUCLEOTIDE SEQUENCE [LARGE SCALE GENOMIC DNA]</scope>
    <source>
        <strain evidence="5 6">CECT8605</strain>
    </source>
</reference>
<name>A0A1V4FK64_LIMRT</name>
<dbReference type="RefSeq" id="WP_079376153.1">
    <property type="nucleotide sequence ID" value="NZ_MWVS01000084.1"/>
</dbReference>
<dbReference type="Pfam" id="PF07508">
    <property type="entry name" value="Recombinase"/>
    <property type="match status" value="1"/>
</dbReference>
<feature type="region of interest" description="Disordered" evidence="2">
    <location>
        <begin position="1"/>
        <end position="23"/>
    </location>
</feature>
<dbReference type="InterPro" id="IPR036162">
    <property type="entry name" value="Resolvase-like_N_sf"/>
</dbReference>
<dbReference type="Pfam" id="PF00239">
    <property type="entry name" value="Resolvase"/>
    <property type="match status" value="1"/>
</dbReference>
<dbReference type="EMBL" id="MWVS01000084">
    <property type="protein sequence ID" value="OPG88086.1"/>
    <property type="molecule type" value="Genomic_DNA"/>
</dbReference>
<evidence type="ECO:0000256" key="1">
    <source>
        <dbReference type="SAM" id="Coils"/>
    </source>
</evidence>
<dbReference type="Gene3D" id="3.40.50.1390">
    <property type="entry name" value="Resolvase, N-terminal catalytic domain"/>
    <property type="match status" value="1"/>
</dbReference>
<keyword evidence="1" id="KW-0175">Coiled coil</keyword>
<evidence type="ECO:0000259" key="4">
    <source>
        <dbReference type="PROSITE" id="PS51737"/>
    </source>
</evidence>
<organism evidence="5 6">
    <name type="scientific">Limosilactobacillus reuteri</name>
    <name type="common">Lactobacillus reuteri</name>
    <dbReference type="NCBI Taxonomy" id="1598"/>
    <lineage>
        <taxon>Bacteria</taxon>
        <taxon>Bacillati</taxon>
        <taxon>Bacillota</taxon>
        <taxon>Bacilli</taxon>
        <taxon>Lactobacillales</taxon>
        <taxon>Lactobacillaceae</taxon>
        <taxon>Limosilactobacillus</taxon>
    </lineage>
</organism>
<dbReference type="InterPro" id="IPR038109">
    <property type="entry name" value="DNA_bind_recomb_sf"/>
</dbReference>
<evidence type="ECO:0000259" key="3">
    <source>
        <dbReference type="PROSITE" id="PS51736"/>
    </source>
</evidence>
<dbReference type="Proteomes" id="UP000189795">
    <property type="component" value="Unassembled WGS sequence"/>
</dbReference>
<gene>
    <name evidence="5" type="ORF">B5D07_07460</name>
</gene>
<feature type="compositionally biased region" description="Polar residues" evidence="2">
    <location>
        <begin position="12"/>
        <end position="23"/>
    </location>
</feature>
<protein>
    <submittedName>
        <fullName evidence="5">DNA recombinase</fullName>
    </submittedName>
</protein>
<comment type="caution">
    <text evidence="5">The sequence shown here is derived from an EMBL/GenBank/DDBJ whole genome shotgun (WGS) entry which is preliminary data.</text>
</comment>
<feature type="domain" description="Resolvase/invertase-type recombinase catalytic" evidence="3">
    <location>
        <begin position="30"/>
        <end position="178"/>
    </location>
</feature>
<dbReference type="PROSITE" id="PS51737">
    <property type="entry name" value="RECOMBINASE_DNA_BIND"/>
    <property type="match status" value="1"/>
</dbReference>
<feature type="domain" description="Recombinase" evidence="4">
    <location>
        <begin position="187"/>
        <end position="313"/>
    </location>
</feature>
<sequence length="525" mass="60560">MGKVRIIPAHQQKGNSVQPQQSRQPFEQLRVAAYCRVSTDYDEQASSYETQVVHYKELIQKEPTWEFAGIYADDGISGTNTKKREQFNQMIAACKAGKIDLIVTKSISRFARNTIDCLKYIRDLKAINVAIFFEKENINTMDAKGEVLITIMASLAQQESESLSQNVKMGIQYRYQQGKVFVNHNHFLGYTKDAQGNLVIEPAEAKVIKRIFYSYLNGMSMKQIADSLKADGILTGGKTKNWQSSGVSKILKNEKYMGDALLQKTYTIDFLSKKRVKNNGIMPQYYVENDHPAIISKPVFMQVQQLIKQRQNGITTKNGKHRRLNGKYCFSQRVFCGKCGDIFQRNMWYRPEKVAVWRCASRIKRSKTGRRCMIRNVKEPLLKEATVEAFNQLIEGHELAGKQIKANIMKVIKNSKGPTLDQLDKQLEEVQMKLIQAANQHQDCDALTQQIMDLRRQKEKVQSHETDQQAKLHSLDEINKLVELHKYGLVDFDEQLVRRLVEKITIFQRYMEFTFKDGEVIRVNM</sequence>
<dbReference type="SMART" id="SM00857">
    <property type="entry name" value="Resolvase"/>
    <property type="match status" value="1"/>
</dbReference>
<dbReference type="Pfam" id="PF13408">
    <property type="entry name" value="Zn_ribbon_recom"/>
    <property type="match status" value="1"/>
</dbReference>
<evidence type="ECO:0000256" key="2">
    <source>
        <dbReference type="SAM" id="MobiDB-lite"/>
    </source>
</evidence>
<dbReference type="AlphaFoldDB" id="A0A1V4FK64"/>
<dbReference type="InterPro" id="IPR006119">
    <property type="entry name" value="Resolv_N"/>
</dbReference>
<dbReference type="GO" id="GO:0003677">
    <property type="term" value="F:DNA binding"/>
    <property type="evidence" value="ECO:0007669"/>
    <property type="project" value="InterPro"/>
</dbReference>
<dbReference type="InterPro" id="IPR011109">
    <property type="entry name" value="DNA_bind_recombinase_dom"/>
</dbReference>
<dbReference type="InterPro" id="IPR050639">
    <property type="entry name" value="SSR_resolvase"/>
</dbReference>
<evidence type="ECO:0000313" key="5">
    <source>
        <dbReference type="EMBL" id="OPG88086.1"/>
    </source>
</evidence>
<proteinExistence type="predicted"/>
<dbReference type="SUPFAM" id="SSF53041">
    <property type="entry name" value="Resolvase-like"/>
    <property type="match status" value="1"/>
</dbReference>
<dbReference type="GO" id="GO:0000150">
    <property type="term" value="F:DNA strand exchange activity"/>
    <property type="evidence" value="ECO:0007669"/>
    <property type="project" value="InterPro"/>
</dbReference>
<feature type="coiled-coil region" evidence="1">
    <location>
        <begin position="420"/>
        <end position="464"/>
    </location>
</feature>
<dbReference type="Gene3D" id="3.90.1750.20">
    <property type="entry name" value="Putative Large Serine Recombinase, Chain B, Domain 2"/>
    <property type="match status" value="1"/>
</dbReference>
<accession>A0A1V4FK64</accession>
<dbReference type="PANTHER" id="PTHR30461">
    <property type="entry name" value="DNA-INVERTASE FROM LAMBDOID PROPHAGE"/>
    <property type="match status" value="1"/>
</dbReference>